<sequence length="191" mass="21824">MYDKASHIESPNWPDSIDLDVRRFPRSASSTGSKAIRVHHESYKNGGRNTVVPDNGKTMIWPPTLHVQNKLLTLNEAKRLLQSALINRSTYRLELLVGNGFHVKCVLLHEDVNLGFPTHQLRFTQSKKTYFGSQSNSSQVFKGCVRRVPCLFGVTMVEYFTLGMQTRLLNPYKRAALYLQQEFVALLQRSL</sequence>
<dbReference type="EMBL" id="AM269894">
    <property type="protein sequence ID" value="CAK51348.1"/>
    <property type="molecule type" value="Genomic_DNA"/>
</dbReference>
<proteinExistence type="predicted"/>
<evidence type="ECO:0000313" key="1">
    <source>
        <dbReference type="EMBL" id="CAK51348.1"/>
    </source>
</evidence>
<protein>
    <submittedName>
        <fullName evidence="1">Uncharacterized protein</fullName>
    </submittedName>
</protein>
<gene>
    <name evidence="1" type="ORF">e1012e08.tmp0171</name>
</gene>
<accession>C8TDL2</accession>
<dbReference type="AlphaFoldDB" id="C8TDL2"/>
<dbReference type="Proteomes" id="UP000243681">
    <property type="component" value="Chromosome 1"/>
</dbReference>
<organism evidence="1 2">
    <name type="scientific">Eimeria tenella</name>
    <name type="common">Coccidian parasite</name>
    <dbReference type="NCBI Taxonomy" id="5802"/>
    <lineage>
        <taxon>Eukaryota</taxon>
        <taxon>Sar</taxon>
        <taxon>Alveolata</taxon>
        <taxon>Apicomplexa</taxon>
        <taxon>Conoidasida</taxon>
        <taxon>Coccidia</taxon>
        <taxon>Eucoccidiorida</taxon>
        <taxon>Eimeriorina</taxon>
        <taxon>Eimeriidae</taxon>
        <taxon>Eimeria</taxon>
    </lineage>
</organism>
<name>C8TDL2_EIMTE</name>
<reference evidence="1 2" key="1">
    <citation type="journal article" date="2007" name="Genome Res.">
        <title>Sequencing and analysis of chromosome 1 of Eimeria tenella reveals a unique segmental organization.</title>
        <authorList>
            <person name="Ling K.H."/>
            <person name="Rajandream M.A."/>
            <person name="Rivailler P."/>
            <person name="Ivens A."/>
            <person name="Yap S.J."/>
            <person name="Madeira A.M.B.N."/>
            <person name="Mungall K."/>
            <person name="Billington K."/>
            <person name="Yee W.Y."/>
            <person name="Bankier A.T."/>
            <person name="Carroll F."/>
            <person name="Durham A.M."/>
            <person name="Peters N."/>
            <person name="Loo S.S."/>
            <person name="Mat-Isa M.N."/>
            <person name="Novaes J."/>
            <person name="Quail M."/>
            <person name="Rosli R."/>
            <person name="Shamsudin M.N."/>
            <person name="Sobreira T.J.P."/>
            <person name="Tivey A.R."/>
            <person name="Wai S.F."/>
            <person name="White S."/>
            <person name="Wu X."/>
            <person name="Kerhornou A.X."/>
            <person name="Blake D."/>
            <person name="Mohamed R."/>
            <person name="Shirley M."/>
            <person name="Gruber A."/>
            <person name="Berriman M."/>
            <person name="Tomley F."/>
            <person name="Dear P.H."/>
            <person name="Wan K.L."/>
        </authorList>
    </citation>
    <scope>NUCLEOTIDE SEQUENCE [LARGE SCALE GENOMIC DNA]</scope>
    <source>
        <strain evidence="1 2">Houghton</strain>
    </source>
</reference>
<evidence type="ECO:0000313" key="2">
    <source>
        <dbReference type="Proteomes" id="UP000243681"/>
    </source>
</evidence>